<organism evidence="2 3">
    <name type="scientific">Patella caerulea</name>
    <name type="common">Rayed Mediterranean limpet</name>
    <dbReference type="NCBI Taxonomy" id="87958"/>
    <lineage>
        <taxon>Eukaryota</taxon>
        <taxon>Metazoa</taxon>
        <taxon>Spiralia</taxon>
        <taxon>Lophotrochozoa</taxon>
        <taxon>Mollusca</taxon>
        <taxon>Gastropoda</taxon>
        <taxon>Patellogastropoda</taxon>
        <taxon>Patelloidea</taxon>
        <taxon>Patellidae</taxon>
        <taxon>Patella</taxon>
    </lineage>
</organism>
<dbReference type="EMBL" id="JAZGQO010000009">
    <property type="protein sequence ID" value="KAK6178374.1"/>
    <property type="molecule type" value="Genomic_DNA"/>
</dbReference>
<sequence length="163" mass="18850">MESILLNFQNGGVKQSFDDSTPGTSRNEEIRKPCDAQAEKMGEVLQSSSKRVALNKWVIVAFDDDWYPGIVREIKSKNELVVDFGKRCRSLGEFNWPNGKDAQLVEHKFILLADFQPTSNTREESGLFRMHIKLYKYMKTMLHFFSVKQTLVEFKFFSGTYSC</sequence>
<dbReference type="Proteomes" id="UP001347796">
    <property type="component" value="Unassembled WGS sequence"/>
</dbReference>
<proteinExistence type="predicted"/>
<name>A0AAN8JMM5_PATCE</name>
<evidence type="ECO:0000256" key="1">
    <source>
        <dbReference type="SAM" id="MobiDB-lite"/>
    </source>
</evidence>
<evidence type="ECO:0000313" key="2">
    <source>
        <dbReference type="EMBL" id="KAK6178374.1"/>
    </source>
</evidence>
<reference evidence="2 3" key="1">
    <citation type="submission" date="2024-01" db="EMBL/GenBank/DDBJ databases">
        <title>The genome of the rayed Mediterranean limpet Patella caerulea (Linnaeus, 1758).</title>
        <authorList>
            <person name="Anh-Thu Weber A."/>
            <person name="Halstead-Nussloch G."/>
        </authorList>
    </citation>
    <scope>NUCLEOTIDE SEQUENCE [LARGE SCALE GENOMIC DNA]</scope>
    <source>
        <strain evidence="2">AATW-2023a</strain>
        <tissue evidence="2">Whole specimen</tissue>
    </source>
</reference>
<protein>
    <submittedName>
        <fullName evidence="2">Uncharacterized protein</fullName>
    </submittedName>
</protein>
<dbReference type="AlphaFoldDB" id="A0AAN8JMM5"/>
<evidence type="ECO:0000313" key="3">
    <source>
        <dbReference type="Proteomes" id="UP001347796"/>
    </source>
</evidence>
<feature type="region of interest" description="Disordered" evidence="1">
    <location>
        <begin position="9"/>
        <end position="29"/>
    </location>
</feature>
<feature type="compositionally biased region" description="Polar residues" evidence="1">
    <location>
        <begin position="9"/>
        <end position="25"/>
    </location>
</feature>
<accession>A0AAN8JMM5</accession>
<comment type="caution">
    <text evidence="2">The sequence shown here is derived from an EMBL/GenBank/DDBJ whole genome shotgun (WGS) entry which is preliminary data.</text>
</comment>
<keyword evidence="3" id="KW-1185">Reference proteome</keyword>
<gene>
    <name evidence="2" type="ORF">SNE40_013169</name>
</gene>